<feature type="domain" description="Serpin" evidence="6">
    <location>
        <begin position="59"/>
        <end position="420"/>
    </location>
</feature>
<evidence type="ECO:0000256" key="3">
    <source>
        <dbReference type="ARBA" id="ARBA00022900"/>
    </source>
</evidence>
<evidence type="ECO:0000259" key="6">
    <source>
        <dbReference type="SMART" id="SM00093"/>
    </source>
</evidence>
<dbReference type="InterPro" id="IPR042178">
    <property type="entry name" value="Serpin_sf_1"/>
</dbReference>
<dbReference type="PANTHER" id="PTHR11461:SF145">
    <property type="entry name" value="ALPHA-1-ANTICHYMOTRYPSIN"/>
    <property type="match status" value="1"/>
</dbReference>
<dbReference type="HOGENOM" id="CLU_023330_2_1_1"/>
<keyword evidence="2" id="KW-0646">Protease inhibitor</keyword>
<dbReference type="PROSITE" id="PS00284">
    <property type="entry name" value="SERPIN"/>
    <property type="match status" value="1"/>
</dbReference>
<dbReference type="SMART" id="SM00093">
    <property type="entry name" value="SERPIN"/>
    <property type="match status" value="1"/>
</dbReference>
<dbReference type="InterPro" id="IPR000215">
    <property type="entry name" value="Serpin_fam"/>
</dbReference>
<sequence length="423" mass="47617">VERMLPLLTLGVLVAGFCPALLWHPSSALGQEALTQEDQENGMHVDKLTSASSSMNFAFILYKQLALKNPDKNIIFSPLGVSSALAFLSLGARSTTLTELFQGLKFNLTETSEAEIHQSFQHLLHTLIRPSEQLQLNVGNAMFIKEQLKLLEKFREDAKELYTSQALETNFQDFAAAKKFINDYVEKKTRGKIVDLVKDINSPTEMMLVNYIFFKAKWKTPFDPRETFTSRFYLSNNKWIRVPIMRSIDLATPYFRDEALSCTVVELMYSGNASALFILPDEGKMKDIEAKLLPETLRRWRASLKTRIIDAVYLPKFSISGDYNLKKVLVDLGIKKVFTREADLSGITGAKNLVLSEVVHKAMLDVAEKGTEAAVSPGGKIVFLNVKPNPIIVNFNRPFLMVITDKDPEQILFIGKVTNPKQA</sequence>
<dbReference type="OMA" id="RHIDELY"/>
<dbReference type="FunFam" id="3.30.497.10:FF:000001">
    <property type="entry name" value="Serine protease inhibitor"/>
    <property type="match status" value="1"/>
</dbReference>
<dbReference type="STRING" id="30611.ENSOGAP00000010960"/>
<name>H0X6H7_OTOGA</name>
<evidence type="ECO:0000256" key="4">
    <source>
        <dbReference type="RuleBase" id="RU000411"/>
    </source>
</evidence>
<dbReference type="InterPro" id="IPR042185">
    <property type="entry name" value="Serpin_sf_2"/>
</dbReference>
<evidence type="ECO:0000313" key="7">
    <source>
        <dbReference type="Ensembl" id="ENSOGAP00000010960.2"/>
    </source>
</evidence>
<dbReference type="eggNOG" id="KOG2392">
    <property type="taxonomic scope" value="Eukaryota"/>
</dbReference>
<dbReference type="AlphaFoldDB" id="H0X6H7"/>
<organism evidence="7 8">
    <name type="scientific">Otolemur garnettii</name>
    <name type="common">Small-eared galago</name>
    <name type="synonym">Garnett's greater bushbaby</name>
    <dbReference type="NCBI Taxonomy" id="30611"/>
    <lineage>
        <taxon>Eukaryota</taxon>
        <taxon>Metazoa</taxon>
        <taxon>Chordata</taxon>
        <taxon>Craniata</taxon>
        <taxon>Vertebrata</taxon>
        <taxon>Euteleostomi</taxon>
        <taxon>Mammalia</taxon>
        <taxon>Eutheria</taxon>
        <taxon>Euarchontoglires</taxon>
        <taxon>Primates</taxon>
        <taxon>Strepsirrhini</taxon>
        <taxon>Lorisiformes</taxon>
        <taxon>Galagidae</taxon>
        <taxon>Otolemur</taxon>
    </lineage>
</organism>
<keyword evidence="8" id="KW-1185">Reference proteome</keyword>
<dbReference type="FunCoup" id="H0X6H7">
    <property type="interactions" value="92"/>
</dbReference>
<dbReference type="SUPFAM" id="SSF56574">
    <property type="entry name" value="Serpins"/>
    <property type="match status" value="1"/>
</dbReference>
<keyword evidence="3" id="KW-0722">Serine protease inhibitor</keyword>
<gene>
    <name evidence="7" type="primary">SERPINA3</name>
</gene>
<reference evidence="7" key="2">
    <citation type="submission" date="2025-08" db="UniProtKB">
        <authorList>
            <consortium name="Ensembl"/>
        </authorList>
    </citation>
    <scope>IDENTIFICATION</scope>
</reference>
<proteinExistence type="inferred from homology"/>
<dbReference type="EMBL" id="AAQR03046264">
    <property type="status" value="NOT_ANNOTATED_CDS"/>
    <property type="molecule type" value="Genomic_DNA"/>
</dbReference>
<dbReference type="CDD" id="cd19551">
    <property type="entry name" value="serpinA3_A1AC"/>
    <property type="match status" value="1"/>
</dbReference>
<dbReference type="GeneTree" id="ENSGT00940000154392"/>
<dbReference type="Pfam" id="PF00079">
    <property type="entry name" value="Serpin"/>
    <property type="match status" value="1"/>
</dbReference>
<feature type="chain" id="PRO_5003544809" evidence="5">
    <location>
        <begin position="29"/>
        <end position="423"/>
    </location>
</feature>
<dbReference type="Gene3D" id="3.30.497.10">
    <property type="entry name" value="Antithrombin, subunit I, domain 2"/>
    <property type="match status" value="1"/>
</dbReference>
<dbReference type="InterPro" id="IPR023795">
    <property type="entry name" value="Serpin_CS"/>
</dbReference>
<dbReference type="PANTHER" id="PTHR11461">
    <property type="entry name" value="SERINE PROTEASE INHIBITOR, SERPIN"/>
    <property type="match status" value="1"/>
</dbReference>
<evidence type="ECO:0000256" key="5">
    <source>
        <dbReference type="SAM" id="SignalP"/>
    </source>
</evidence>
<dbReference type="Ensembl" id="ENSOGAT00000012255.2">
    <property type="protein sequence ID" value="ENSOGAP00000010960.2"/>
    <property type="gene ID" value="ENSOGAG00000012253.2"/>
</dbReference>
<feature type="signal peptide" evidence="5">
    <location>
        <begin position="1"/>
        <end position="28"/>
    </location>
</feature>
<dbReference type="FunFam" id="2.30.39.10:FF:000002">
    <property type="entry name" value="Serpin family D member 1"/>
    <property type="match status" value="1"/>
</dbReference>
<dbReference type="InParanoid" id="H0X6H7"/>
<evidence type="ECO:0000256" key="2">
    <source>
        <dbReference type="ARBA" id="ARBA00022690"/>
    </source>
</evidence>
<dbReference type="Proteomes" id="UP000005225">
    <property type="component" value="Unassembled WGS sequence"/>
</dbReference>
<dbReference type="GO" id="GO:0005615">
    <property type="term" value="C:extracellular space"/>
    <property type="evidence" value="ECO:0007669"/>
    <property type="project" value="Ensembl"/>
</dbReference>
<reference evidence="8" key="1">
    <citation type="submission" date="2011-03" db="EMBL/GenBank/DDBJ databases">
        <title>Version 3 of the genome sequence of Otolemur garnettii (Bushbaby).</title>
        <authorList>
            <consortium name="The Broad Institute Genome Sequencing Platform"/>
            <person name="Di Palma F."/>
            <person name="Johnson J."/>
            <person name="Lander E.S."/>
            <person name="Lindblad-Toh K."/>
            <person name="Jaffe D.B."/>
            <person name="Gnerre S."/>
            <person name="MacCallum I."/>
            <person name="Przybylski D."/>
            <person name="Ribeiro F.J."/>
            <person name="Burton J.N."/>
            <person name="Walker B.J."/>
            <person name="Sharpe T."/>
            <person name="Hall G."/>
        </authorList>
    </citation>
    <scope>NUCLEOTIDE SEQUENCE [LARGE SCALE GENOMIC DNA]</scope>
</reference>
<reference evidence="7" key="3">
    <citation type="submission" date="2025-09" db="UniProtKB">
        <authorList>
            <consortium name="Ensembl"/>
        </authorList>
    </citation>
    <scope>IDENTIFICATION</scope>
</reference>
<dbReference type="Gene3D" id="2.30.39.10">
    <property type="entry name" value="Alpha-1-antitrypsin, domain 1"/>
    <property type="match status" value="1"/>
</dbReference>
<evidence type="ECO:0000313" key="8">
    <source>
        <dbReference type="Proteomes" id="UP000005225"/>
    </source>
</evidence>
<keyword evidence="5" id="KW-0732">Signal</keyword>
<dbReference type="InterPro" id="IPR036186">
    <property type="entry name" value="Serpin_sf"/>
</dbReference>
<dbReference type="InterPro" id="IPR023796">
    <property type="entry name" value="Serpin_dom"/>
</dbReference>
<comment type="similarity">
    <text evidence="1 4">Belongs to the serpin family.</text>
</comment>
<dbReference type="GO" id="GO:0004867">
    <property type="term" value="F:serine-type endopeptidase inhibitor activity"/>
    <property type="evidence" value="ECO:0007669"/>
    <property type="project" value="UniProtKB-KW"/>
</dbReference>
<accession>H0X6H7</accession>
<evidence type="ECO:0000256" key="1">
    <source>
        <dbReference type="ARBA" id="ARBA00009500"/>
    </source>
</evidence>
<protein>
    <submittedName>
        <fullName evidence="7">Serpin family A member 3</fullName>
    </submittedName>
</protein>